<proteinExistence type="predicted"/>
<organism evidence="1">
    <name type="scientific">viral metagenome</name>
    <dbReference type="NCBI Taxonomy" id="1070528"/>
    <lineage>
        <taxon>unclassified sequences</taxon>
        <taxon>metagenomes</taxon>
        <taxon>organismal metagenomes</taxon>
    </lineage>
</organism>
<reference evidence="1" key="1">
    <citation type="journal article" date="2020" name="Nature">
        <title>Giant virus diversity and host interactions through global metagenomics.</title>
        <authorList>
            <person name="Schulz F."/>
            <person name="Roux S."/>
            <person name="Paez-Espino D."/>
            <person name="Jungbluth S."/>
            <person name="Walsh D.A."/>
            <person name="Denef V.J."/>
            <person name="McMahon K.D."/>
            <person name="Konstantinidis K.T."/>
            <person name="Eloe-Fadrosh E.A."/>
            <person name="Kyrpides N.C."/>
            <person name="Woyke T."/>
        </authorList>
    </citation>
    <scope>NUCLEOTIDE SEQUENCE</scope>
    <source>
        <strain evidence="1">GVMAG-M-3300013006-15</strain>
    </source>
</reference>
<protein>
    <submittedName>
        <fullName evidence="1">Uncharacterized protein</fullName>
    </submittedName>
</protein>
<name>A0A6C0BHF3_9ZZZZ</name>
<accession>A0A6C0BHF3</accession>
<dbReference type="EMBL" id="MN739163">
    <property type="protein sequence ID" value="QHS91775.1"/>
    <property type="molecule type" value="Genomic_DNA"/>
</dbReference>
<dbReference type="AlphaFoldDB" id="A0A6C0BHF3"/>
<sequence length="213" mass="24554">MGNKPTTGLASFNIKKSAQEHKANPHWVTSYLRTQEVDDPISTDKPGTLELIQVPGLNPSKQYGPFQKRYTDSYFSWSDPLFVAPESLTVQDGPKGPSTMPIVCRCRDIPKFMRDNNGNLILNNMLQELTESRDIGCWDDIPQFKNAKGKWSFESNPYELDAEGKDTFYVISNHYLFRQSMVTDNLLRNAFIFLTRKRTRARSQRKHTRKTRA</sequence>
<evidence type="ECO:0000313" key="1">
    <source>
        <dbReference type="EMBL" id="QHS91775.1"/>
    </source>
</evidence>